<comment type="caution">
    <text evidence="1">The sequence shown here is derived from an EMBL/GenBank/DDBJ whole genome shotgun (WGS) entry which is preliminary data.</text>
</comment>
<organism evidence="1 2">
    <name type="scientific">Inconstantimicrobium mannanitabidum</name>
    <dbReference type="NCBI Taxonomy" id="1604901"/>
    <lineage>
        <taxon>Bacteria</taxon>
        <taxon>Bacillati</taxon>
        <taxon>Bacillota</taxon>
        <taxon>Clostridia</taxon>
        <taxon>Eubacteriales</taxon>
        <taxon>Clostridiaceae</taxon>
        <taxon>Inconstantimicrobium</taxon>
    </lineage>
</organism>
<gene>
    <name evidence="1" type="ORF">rsdtw13_41380</name>
</gene>
<protein>
    <submittedName>
        <fullName evidence="1">Uncharacterized protein</fullName>
    </submittedName>
</protein>
<keyword evidence="2" id="KW-1185">Reference proteome</keyword>
<proteinExistence type="predicted"/>
<evidence type="ECO:0000313" key="2">
    <source>
        <dbReference type="Proteomes" id="UP001058074"/>
    </source>
</evidence>
<sequence length="128" mass="14696">MKEFFSMTILSYLLYILNILYCLVPMAVQVIVAFLIEKKKIFKIAIMVFLTEGFVVPIALMIYDIFNSLHNYSATLGISHVVISQSFKFNILYSLVMFIVLIVIGFFSYKNIYGKMNLSRSVQPLSPT</sequence>
<dbReference type="Proteomes" id="UP001058074">
    <property type="component" value="Unassembled WGS sequence"/>
</dbReference>
<name>A0ACB5RIG0_9CLOT</name>
<accession>A0ACB5RIG0</accession>
<dbReference type="EMBL" id="BROD01000001">
    <property type="protein sequence ID" value="GKX68880.1"/>
    <property type="molecule type" value="Genomic_DNA"/>
</dbReference>
<reference evidence="1" key="1">
    <citation type="journal article" date="2025" name="Int. J. Syst. Evol. Microbiol.">
        <title>Inconstantimicrobium mannanitabidum sp. nov., a novel member of the family Clostridiaceae isolated from anoxic soil under the treatment of reductive soil disinfestation.</title>
        <authorList>
            <person name="Ueki A."/>
            <person name="Tonouchi A."/>
            <person name="Honma S."/>
            <person name="Kaku N."/>
            <person name="Ueki K."/>
        </authorList>
    </citation>
    <scope>NUCLEOTIDE SEQUENCE</scope>
    <source>
        <strain evidence="1">TW13</strain>
    </source>
</reference>
<evidence type="ECO:0000313" key="1">
    <source>
        <dbReference type="EMBL" id="GKX68880.1"/>
    </source>
</evidence>